<reference evidence="4 5" key="1">
    <citation type="submission" date="2019-03" db="EMBL/GenBank/DDBJ databases">
        <title>Draft Genome Sequence of Massilia arenosa sp. nov., a Novel Massilia Species Isolated from a Sandy-loam Maize Soil.</title>
        <authorList>
            <person name="Raths R."/>
            <person name="Peta V."/>
            <person name="Bucking H."/>
        </authorList>
    </citation>
    <scope>NUCLEOTIDE SEQUENCE [LARGE SCALE GENOMIC DNA]</scope>
    <source>
        <strain evidence="4 5">MC02</strain>
    </source>
</reference>
<dbReference type="Pfam" id="PF25800">
    <property type="entry name" value="FimV_N"/>
    <property type="match status" value="1"/>
</dbReference>
<evidence type="ECO:0000256" key="2">
    <source>
        <dbReference type="SAM" id="SignalP"/>
    </source>
</evidence>
<feature type="region of interest" description="Disordered" evidence="1">
    <location>
        <begin position="145"/>
        <end position="183"/>
    </location>
</feature>
<accession>A0A4Y9RU26</accession>
<feature type="non-terminal residue" evidence="4">
    <location>
        <position position="183"/>
    </location>
</feature>
<dbReference type="EMBL" id="SPVF01000270">
    <property type="protein sequence ID" value="TFW10758.1"/>
    <property type="molecule type" value="Genomic_DNA"/>
</dbReference>
<protein>
    <recommendedName>
        <fullName evidence="3">FimV N-terminal domain-containing protein</fullName>
    </recommendedName>
</protein>
<comment type="caution">
    <text evidence="4">The sequence shown here is derived from an EMBL/GenBank/DDBJ whole genome shotgun (WGS) entry which is preliminary data.</text>
</comment>
<dbReference type="Proteomes" id="UP000298438">
    <property type="component" value="Unassembled WGS sequence"/>
</dbReference>
<evidence type="ECO:0000256" key="1">
    <source>
        <dbReference type="SAM" id="MobiDB-lite"/>
    </source>
</evidence>
<evidence type="ECO:0000313" key="4">
    <source>
        <dbReference type="EMBL" id="TFW10758.1"/>
    </source>
</evidence>
<proteinExistence type="predicted"/>
<feature type="domain" description="FimV N-terminal" evidence="3">
    <location>
        <begin position="25"/>
        <end position="126"/>
    </location>
</feature>
<dbReference type="AlphaFoldDB" id="A0A4Y9RU26"/>
<organism evidence="4 5">
    <name type="scientific">Zemynaea arenosa</name>
    <dbReference type="NCBI Taxonomy" id="2561931"/>
    <lineage>
        <taxon>Bacteria</taxon>
        <taxon>Pseudomonadati</taxon>
        <taxon>Pseudomonadota</taxon>
        <taxon>Betaproteobacteria</taxon>
        <taxon>Burkholderiales</taxon>
        <taxon>Oxalobacteraceae</taxon>
        <taxon>Telluria group</taxon>
        <taxon>Zemynaea</taxon>
    </lineage>
</organism>
<keyword evidence="2" id="KW-0732">Signal</keyword>
<feature type="chain" id="PRO_5021205343" description="FimV N-terminal domain-containing protein" evidence="2">
    <location>
        <begin position="24"/>
        <end position="183"/>
    </location>
</feature>
<evidence type="ECO:0000259" key="3">
    <source>
        <dbReference type="Pfam" id="PF25800"/>
    </source>
</evidence>
<feature type="signal peptide" evidence="2">
    <location>
        <begin position="1"/>
        <end position="23"/>
    </location>
</feature>
<feature type="compositionally biased region" description="Low complexity" evidence="1">
    <location>
        <begin position="145"/>
        <end position="159"/>
    </location>
</feature>
<evidence type="ECO:0000313" key="5">
    <source>
        <dbReference type="Proteomes" id="UP000298438"/>
    </source>
</evidence>
<name>A0A4Y9RU26_9BURK</name>
<keyword evidence="5" id="KW-1185">Reference proteome</keyword>
<feature type="compositionally biased region" description="Low complexity" evidence="1">
    <location>
        <begin position="168"/>
        <end position="183"/>
    </location>
</feature>
<dbReference type="RefSeq" id="WP_370660761.1">
    <property type="nucleotide sequence ID" value="NZ_SPVF01000270.1"/>
</dbReference>
<sequence length="183" mass="18700">MQRSPLIFSGLLALSGLAHGVHAAELGDAAIRSWLGQPMIVDIELLPDEGGQVQAFLAHADVFRGANVVVPPVLASAHFSVMRRDGRQFLHVTSIKPVETAPVHLFLELVENGKHSVREVTLWFKPDPHPLALATVANPATTATTGAPVASGAARPAAAHGQEGTAGAGLAASGAAPSGVAPG</sequence>
<dbReference type="InterPro" id="IPR057840">
    <property type="entry name" value="FimV_N"/>
</dbReference>
<gene>
    <name evidence="4" type="ORF">E4L96_22705</name>
</gene>